<feature type="region of interest" description="Disordered" evidence="1">
    <location>
        <begin position="103"/>
        <end position="125"/>
    </location>
</feature>
<dbReference type="Proteomes" id="UP000494269">
    <property type="component" value="Unassembled WGS sequence"/>
</dbReference>
<name>A0A6S7B9F8_9BURK</name>
<keyword evidence="2" id="KW-0472">Membrane</keyword>
<gene>
    <name evidence="3" type="ORF">LMG3441_03992</name>
</gene>
<feature type="compositionally biased region" description="Low complexity" evidence="1">
    <location>
        <begin position="14"/>
        <end position="24"/>
    </location>
</feature>
<evidence type="ECO:0000313" key="4">
    <source>
        <dbReference type="Proteomes" id="UP000494269"/>
    </source>
</evidence>
<evidence type="ECO:0000256" key="1">
    <source>
        <dbReference type="SAM" id="MobiDB-lite"/>
    </source>
</evidence>
<evidence type="ECO:0000313" key="3">
    <source>
        <dbReference type="EMBL" id="CAB3723153.1"/>
    </source>
</evidence>
<protein>
    <submittedName>
        <fullName evidence="3">Uncharacterized protein</fullName>
    </submittedName>
</protein>
<organism evidence="3 4">
    <name type="scientific">Achromobacter kerstersii</name>
    <dbReference type="NCBI Taxonomy" id="1353890"/>
    <lineage>
        <taxon>Bacteria</taxon>
        <taxon>Pseudomonadati</taxon>
        <taxon>Pseudomonadota</taxon>
        <taxon>Betaproteobacteria</taxon>
        <taxon>Burkholderiales</taxon>
        <taxon>Alcaligenaceae</taxon>
        <taxon>Achromobacter</taxon>
    </lineage>
</organism>
<proteinExistence type="predicted"/>
<dbReference type="AlphaFoldDB" id="A0A6S7B9F8"/>
<accession>A0A6S7B9F8</accession>
<feature type="transmembrane region" description="Helical" evidence="2">
    <location>
        <begin position="60"/>
        <end position="78"/>
    </location>
</feature>
<feature type="compositionally biased region" description="Low complexity" evidence="1">
    <location>
        <begin position="167"/>
        <end position="202"/>
    </location>
</feature>
<feature type="compositionally biased region" description="Low complexity" evidence="1">
    <location>
        <begin position="103"/>
        <end position="117"/>
    </location>
</feature>
<feature type="region of interest" description="Disordered" evidence="1">
    <location>
        <begin position="1"/>
        <end position="25"/>
    </location>
</feature>
<keyword evidence="2" id="KW-1133">Transmembrane helix</keyword>
<sequence length="316" mass="32336">MAEEKKEARPTMTAPSLLSASAPARGEAESSRILAALEGRAPEAEVKHLATPREGRARRWVALAVLLALMAGGISWIIHEDGAAPMVAQAPAPAVASASNPVASLPQASMPSPSSPSGELAIKPMDRPPDVAAIIDEAPPARDAGVGRGEPEPQNEPTNPLSMLAMTTPPAAGTPAAGTPAAGSPAAGSPAAGSPAAAPGPTRQAAEQRAQHANAPRAAKPASTPPRKTAKPSDTDAALLSALMNYGLPPASPPGTRVYKSEGVFMREMPDSPLSERLKECRKLSFIEGEQCRLRVCAGQWGTAPECPTPQANVEP</sequence>
<keyword evidence="2" id="KW-0812">Transmembrane</keyword>
<feature type="region of interest" description="Disordered" evidence="1">
    <location>
        <begin position="141"/>
        <end position="235"/>
    </location>
</feature>
<reference evidence="3 4" key="1">
    <citation type="submission" date="2020-04" db="EMBL/GenBank/DDBJ databases">
        <authorList>
            <person name="De Canck E."/>
        </authorList>
    </citation>
    <scope>NUCLEOTIDE SEQUENCE [LARGE SCALE GENOMIC DNA]</scope>
    <source>
        <strain evidence="3 4">LMG 3441</strain>
    </source>
</reference>
<keyword evidence="4" id="KW-1185">Reference proteome</keyword>
<dbReference type="EMBL" id="CADIJQ010000007">
    <property type="protein sequence ID" value="CAB3723153.1"/>
    <property type="molecule type" value="Genomic_DNA"/>
</dbReference>
<evidence type="ECO:0000256" key="2">
    <source>
        <dbReference type="SAM" id="Phobius"/>
    </source>
</evidence>